<dbReference type="PROSITE" id="PS00636">
    <property type="entry name" value="DNAJ_1"/>
    <property type="match status" value="1"/>
</dbReference>
<dbReference type="OrthoDB" id="5045778at2759"/>
<protein>
    <recommendedName>
        <fullName evidence="3">J domain-containing protein</fullName>
    </recommendedName>
</protein>
<dbReference type="InterPro" id="IPR001623">
    <property type="entry name" value="DnaJ_domain"/>
</dbReference>
<feature type="domain" description="J" evidence="3">
    <location>
        <begin position="9"/>
        <end position="74"/>
    </location>
</feature>
<dbReference type="CDD" id="cd06257">
    <property type="entry name" value="DnaJ"/>
    <property type="match status" value="1"/>
</dbReference>
<organism evidence="4">
    <name type="scientific">Fusarium oxysporum (strain Fo5176)</name>
    <name type="common">Fusarium vascular wilt</name>
    <dbReference type="NCBI Taxonomy" id="660025"/>
    <lineage>
        <taxon>Eukaryota</taxon>
        <taxon>Fungi</taxon>
        <taxon>Dikarya</taxon>
        <taxon>Ascomycota</taxon>
        <taxon>Pezizomycotina</taxon>
        <taxon>Sordariomycetes</taxon>
        <taxon>Hypocreomycetidae</taxon>
        <taxon>Hypocreales</taxon>
        <taxon>Nectriaceae</taxon>
        <taxon>Fusarium</taxon>
        <taxon>Fusarium oxysporum species complex</taxon>
    </lineage>
</organism>
<feature type="compositionally biased region" description="Pro residues" evidence="2">
    <location>
        <begin position="230"/>
        <end position="244"/>
    </location>
</feature>
<dbReference type="PROSITE" id="PS50076">
    <property type="entry name" value="DNAJ_2"/>
    <property type="match status" value="1"/>
</dbReference>
<feature type="region of interest" description="Disordered" evidence="2">
    <location>
        <begin position="63"/>
        <end position="324"/>
    </location>
</feature>
<dbReference type="Pfam" id="PF00226">
    <property type="entry name" value="DnaJ"/>
    <property type="match status" value="1"/>
</dbReference>
<feature type="compositionally biased region" description="Basic and acidic residues" evidence="2">
    <location>
        <begin position="63"/>
        <end position="73"/>
    </location>
</feature>
<dbReference type="InterPro" id="IPR036869">
    <property type="entry name" value="J_dom_sf"/>
</dbReference>
<dbReference type="InterPro" id="IPR051938">
    <property type="entry name" value="Apopto_cytoskel_mod"/>
</dbReference>
<feature type="compositionally biased region" description="Polar residues" evidence="2">
    <location>
        <begin position="259"/>
        <end position="273"/>
    </location>
</feature>
<reference evidence="4" key="1">
    <citation type="journal article" date="2012" name="Mol. Plant Microbe Interact.">
        <title>A highly conserved effector in Fusarium oxysporum is required for full virulence on Arabidopsis.</title>
        <authorList>
            <person name="Thatcher L.F."/>
            <person name="Gardiner D.M."/>
            <person name="Kazan K."/>
            <person name="Manners J."/>
        </authorList>
    </citation>
    <scope>NUCLEOTIDE SEQUENCE [LARGE SCALE GENOMIC DNA]</scope>
    <source>
        <strain evidence="4">Fo5176</strain>
    </source>
</reference>
<dbReference type="PRINTS" id="PR00625">
    <property type="entry name" value="JDOMAIN"/>
</dbReference>
<dbReference type="PANTHER" id="PTHR44145:SF3">
    <property type="entry name" value="DNAJ HOMOLOG SUBFAMILY A MEMBER 3, MITOCHONDRIAL"/>
    <property type="match status" value="1"/>
</dbReference>
<name>F9GCU4_FUSOF</name>
<feature type="compositionally biased region" description="Basic and acidic residues" evidence="2">
    <location>
        <begin position="312"/>
        <end position="324"/>
    </location>
</feature>
<dbReference type="Gene3D" id="1.10.287.110">
    <property type="entry name" value="DnaJ domain"/>
    <property type="match status" value="1"/>
</dbReference>
<dbReference type="SMART" id="SM00271">
    <property type="entry name" value="DnaJ"/>
    <property type="match status" value="1"/>
</dbReference>
<gene>
    <name evidence="4" type="ORF">FOXB_16477</name>
</gene>
<evidence type="ECO:0000259" key="3">
    <source>
        <dbReference type="PROSITE" id="PS50076"/>
    </source>
</evidence>
<feature type="compositionally biased region" description="Polar residues" evidence="2">
    <location>
        <begin position="291"/>
        <end position="300"/>
    </location>
</feature>
<dbReference type="STRING" id="660025.F9GCU4"/>
<dbReference type="AlphaFoldDB" id="F9GCU4"/>
<evidence type="ECO:0000256" key="2">
    <source>
        <dbReference type="SAM" id="MobiDB-lite"/>
    </source>
</evidence>
<dbReference type="InterPro" id="IPR018253">
    <property type="entry name" value="DnaJ_domain_CS"/>
</dbReference>
<dbReference type="SUPFAM" id="SSF46565">
    <property type="entry name" value="Chaperone J-domain"/>
    <property type="match status" value="1"/>
</dbReference>
<keyword evidence="1" id="KW-0143">Chaperone</keyword>
<sequence length="433" mass="48272">MNICGESRDLYADLQLPPTADAESIKKNFRDLALRVHPDHNSKDKKANEKFCAIREAYDILSDPGKKAEYDASRRHRRYQGPSCPEDNPWSNVTPQQPNQARARATPWRAQDERFSAGVPNSKQYTKSKAEAAQPRNGASATTTGGKRRTPHPPPPPTASARHRKEASFGSRRNGFHPRATQKDEAPATSSNYSSRPPPVPQGPTSTATTDPPVTESPQAMDKDNTPPTTSTPPHQPPEFPFPQPAQTTSSHHPFEPPEQSQQPAESKQSSGTIPMPSAGQDTNDEPAWTEWQSDNTPNANEKRTGNPKTPFDLDREGSGGGRELRFPIPPTAPQIPALIHGVQPSEIDKDTYLEDFKTYLKEWNLFKNQIIGHFLARKGTITNLQNSGSGDIQQYSDWLVQDADIRGLFIAAVEEHEIQFRQFRQFMILFQM</sequence>
<evidence type="ECO:0000256" key="1">
    <source>
        <dbReference type="ARBA" id="ARBA00023186"/>
    </source>
</evidence>
<proteinExistence type="predicted"/>
<comment type="caution">
    <text evidence="4">The sequence shown here is derived from an EMBL/GenBank/DDBJ whole genome shotgun (WGS) entry which is preliminary data.</text>
</comment>
<evidence type="ECO:0000313" key="4">
    <source>
        <dbReference type="EMBL" id="EGU73013.1"/>
    </source>
</evidence>
<feature type="compositionally biased region" description="Polar residues" evidence="2">
    <location>
        <begin position="203"/>
        <end position="218"/>
    </location>
</feature>
<accession>F9GCU4</accession>
<feature type="compositionally biased region" description="Polar residues" evidence="2">
    <location>
        <begin position="89"/>
        <end position="100"/>
    </location>
</feature>
<dbReference type="PANTHER" id="PTHR44145">
    <property type="entry name" value="DNAJ HOMOLOG SUBFAMILY A MEMBER 3, MITOCHONDRIAL"/>
    <property type="match status" value="1"/>
</dbReference>
<dbReference type="EMBL" id="AFQF01005200">
    <property type="protein sequence ID" value="EGU73013.1"/>
    <property type="molecule type" value="Genomic_DNA"/>
</dbReference>